<feature type="transmembrane region" description="Helical" evidence="5">
    <location>
        <begin position="342"/>
        <end position="365"/>
    </location>
</feature>
<feature type="transmembrane region" description="Helical" evidence="5">
    <location>
        <begin position="401"/>
        <end position="418"/>
    </location>
</feature>
<keyword evidence="2 5" id="KW-0812">Transmembrane</keyword>
<evidence type="ECO:0000313" key="6">
    <source>
        <dbReference type="EMBL" id="SFD48804.1"/>
    </source>
</evidence>
<dbReference type="GO" id="GO:0016020">
    <property type="term" value="C:membrane"/>
    <property type="evidence" value="ECO:0007669"/>
    <property type="project" value="UniProtKB-SubCell"/>
</dbReference>
<feature type="transmembrane region" description="Helical" evidence="5">
    <location>
        <begin position="93"/>
        <end position="120"/>
    </location>
</feature>
<evidence type="ECO:0000256" key="4">
    <source>
        <dbReference type="ARBA" id="ARBA00023136"/>
    </source>
</evidence>
<dbReference type="EMBL" id="FOMO01000002">
    <property type="protein sequence ID" value="SFD48804.1"/>
    <property type="molecule type" value="Genomic_DNA"/>
</dbReference>
<dbReference type="Proteomes" id="UP000243950">
    <property type="component" value="Unassembled WGS sequence"/>
</dbReference>
<evidence type="ECO:0000256" key="5">
    <source>
        <dbReference type="SAM" id="Phobius"/>
    </source>
</evidence>
<protein>
    <submittedName>
        <fullName evidence="6">Polysaccharide transporter, PST family</fullName>
    </submittedName>
</protein>
<keyword evidence="7" id="KW-1185">Reference proteome</keyword>
<dbReference type="InterPro" id="IPR052556">
    <property type="entry name" value="PolySynth_Transporter"/>
</dbReference>
<dbReference type="InterPro" id="IPR002797">
    <property type="entry name" value="Polysacc_synth"/>
</dbReference>
<dbReference type="PANTHER" id="PTHR43424:SF1">
    <property type="entry name" value="LOCUS PUTATIVE PROTEIN 1-RELATED"/>
    <property type="match status" value="1"/>
</dbReference>
<sequence length="445" mass="48928">MNILPTFIRQRLIHRPNTLRVIDNIAWLTFDKILRLGVGLIVSVWVARYLGPEQFGLFSFATAFAGIFSAIAGLGLASIVVRDLVTSPPSSPAIMGSALLIQLVGGVVSYGLMLVLIAWLRPGDDFIKLIVAIVGVGVVLKGSDVAVYWFEAQVQSKYIVWVQNGTFLIFAMVRLFLIFSKAPLLAFALSVFFEAIVVSLLMLIALHSKGIALSSLRSGRRRILGLLRDSWPLLLSAMSIMVYMKIDQIMLGQMLGEEAVGIFSAAVRVSEVWYFLPLTVCASLFPGMLLLRETNRARYMQRLQLLFGAMVWLSLVVAIFMMFSSTWIVVTLFGEAYAPASGVLATHIWASVFVSLGVISGQWLVAEGLQILSMQRAVLGALANVLLNLLLIPAFSVNGAAMATVISFAIVALFSDLINRETRFIFWMKIKSLLLPFTLLLSLRS</sequence>
<gene>
    <name evidence="6" type="ORF">SAMN05216372_10212</name>
</gene>
<name>A0A1I1SQS5_PSEOC</name>
<reference evidence="7" key="1">
    <citation type="submission" date="2016-10" db="EMBL/GenBank/DDBJ databases">
        <authorList>
            <person name="Varghese N."/>
            <person name="Submissions S."/>
        </authorList>
    </citation>
    <scope>NUCLEOTIDE SEQUENCE [LARGE SCALE GENOMIC DNA]</scope>
    <source>
        <strain evidence="7">JCM 2783</strain>
    </source>
</reference>
<keyword evidence="4 5" id="KW-0472">Membrane</keyword>
<evidence type="ECO:0000256" key="2">
    <source>
        <dbReference type="ARBA" id="ARBA00022692"/>
    </source>
</evidence>
<proteinExistence type="predicted"/>
<feature type="transmembrane region" description="Helical" evidence="5">
    <location>
        <begin position="185"/>
        <end position="206"/>
    </location>
</feature>
<feature type="transmembrane region" description="Helical" evidence="5">
    <location>
        <begin position="57"/>
        <end position="81"/>
    </location>
</feature>
<feature type="transmembrane region" description="Helical" evidence="5">
    <location>
        <begin position="126"/>
        <end position="151"/>
    </location>
</feature>
<evidence type="ECO:0000313" key="7">
    <source>
        <dbReference type="Proteomes" id="UP000243950"/>
    </source>
</evidence>
<evidence type="ECO:0000256" key="3">
    <source>
        <dbReference type="ARBA" id="ARBA00022989"/>
    </source>
</evidence>
<dbReference type="Pfam" id="PF01943">
    <property type="entry name" value="Polysacc_synt"/>
    <property type="match status" value="1"/>
</dbReference>
<feature type="transmembrane region" description="Helical" evidence="5">
    <location>
        <begin position="303"/>
        <end position="330"/>
    </location>
</feature>
<feature type="transmembrane region" description="Helical" evidence="5">
    <location>
        <begin position="272"/>
        <end position="291"/>
    </location>
</feature>
<comment type="subcellular location">
    <subcellularLocation>
        <location evidence="1">Membrane</location>
        <topology evidence="1">Multi-pass membrane protein</topology>
    </subcellularLocation>
</comment>
<dbReference type="CDD" id="cd13128">
    <property type="entry name" value="MATE_Wzx_like"/>
    <property type="match status" value="1"/>
</dbReference>
<dbReference type="AlphaFoldDB" id="A0A1I1SQS5"/>
<evidence type="ECO:0000256" key="1">
    <source>
        <dbReference type="ARBA" id="ARBA00004141"/>
    </source>
</evidence>
<accession>A0A1I1SQS5</accession>
<feature type="transmembrane region" description="Helical" evidence="5">
    <location>
        <begin position="158"/>
        <end position="179"/>
    </location>
</feature>
<dbReference type="RefSeq" id="WP_093501284.1">
    <property type="nucleotide sequence ID" value="NZ_BSSG01000002.1"/>
</dbReference>
<feature type="transmembrane region" description="Helical" evidence="5">
    <location>
        <begin position="425"/>
        <end position="443"/>
    </location>
</feature>
<dbReference type="PANTHER" id="PTHR43424">
    <property type="entry name" value="LOCUS PUTATIVE PROTEIN 1-RELATED"/>
    <property type="match status" value="1"/>
</dbReference>
<keyword evidence="3 5" id="KW-1133">Transmembrane helix</keyword>
<organism evidence="6 7">
    <name type="scientific">Pseudomonas straminea</name>
    <dbReference type="NCBI Taxonomy" id="47882"/>
    <lineage>
        <taxon>Bacteria</taxon>
        <taxon>Pseudomonadati</taxon>
        <taxon>Pseudomonadota</taxon>
        <taxon>Gammaproteobacteria</taxon>
        <taxon>Pseudomonadales</taxon>
        <taxon>Pseudomonadaceae</taxon>
        <taxon>Phytopseudomonas</taxon>
    </lineage>
</organism>